<dbReference type="SUPFAM" id="SSF88946">
    <property type="entry name" value="Sigma2 domain of RNA polymerase sigma factors"/>
    <property type="match status" value="1"/>
</dbReference>
<proteinExistence type="inferred from homology"/>
<accession>A0A229UNI7</accession>
<dbReference type="AlphaFoldDB" id="A0A229UNI7"/>
<dbReference type="InterPro" id="IPR013325">
    <property type="entry name" value="RNA_pol_sigma_r2"/>
</dbReference>
<feature type="domain" description="RNA polymerase sigma factor 70 region 4 type 2" evidence="8">
    <location>
        <begin position="110"/>
        <end position="161"/>
    </location>
</feature>
<dbReference type="SUPFAM" id="SSF88659">
    <property type="entry name" value="Sigma3 and sigma4 domains of RNA polymerase sigma factors"/>
    <property type="match status" value="1"/>
</dbReference>
<organism evidence="9 10">
    <name type="scientific">Paenibacillus rigui</name>
    <dbReference type="NCBI Taxonomy" id="554312"/>
    <lineage>
        <taxon>Bacteria</taxon>
        <taxon>Bacillati</taxon>
        <taxon>Bacillota</taxon>
        <taxon>Bacilli</taxon>
        <taxon>Bacillales</taxon>
        <taxon>Paenibacillaceae</taxon>
        <taxon>Paenibacillus</taxon>
    </lineage>
</organism>
<dbReference type="Proteomes" id="UP000215509">
    <property type="component" value="Unassembled WGS sequence"/>
</dbReference>
<dbReference type="PROSITE" id="PS01063">
    <property type="entry name" value="SIGMA70_ECF"/>
    <property type="match status" value="1"/>
</dbReference>
<keyword evidence="3 6" id="KW-0731">Sigma factor</keyword>
<dbReference type="InterPro" id="IPR014284">
    <property type="entry name" value="RNA_pol_sigma-70_dom"/>
</dbReference>
<evidence type="ECO:0000256" key="3">
    <source>
        <dbReference type="ARBA" id="ARBA00023082"/>
    </source>
</evidence>
<evidence type="ECO:0000256" key="4">
    <source>
        <dbReference type="ARBA" id="ARBA00023125"/>
    </source>
</evidence>
<gene>
    <name evidence="9" type="ORF">CF651_17970</name>
</gene>
<evidence type="ECO:0000259" key="7">
    <source>
        <dbReference type="Pfam" id="PF04542"/>
    </source>
</evidence>
<evidence type="ECO:0000313" key="9">
    <source>
        <dbReference type="EMBL" id="OXM84968.1"/>
    </source>
</evidence>
<dbReference type="OrthoDB" id="9785675at2"/>
<dbReference type="InterPro" id="IPR013249">
    <property type="entry name" value="RNA_pol_sigma70_r4_t2"/>
</dbReference>
<dbReference type="PANTHER" id="PTHR43133:SF51">
    <property type="entry name" value="RNA POLYMERASE SIGMA FACTOR"/>
    <property type="match status" value="1"/>
</dbReference>
<keyword evidence="5 6" id="KW-0804">Transcription</keyword>
<comment type="similarity">
    <text evidence="1 6">Belongs to the sigma-70 factor family. ECF subfamily.</text>
</comment>
<dbReference type="PANTHER" id="PTHR43133">
    <property type="entry name" value="RNA POLYMERASE ECF-TYPE SIGMA FACTO"/>
    <property type="match status" value="1"/>
</dbReference>
<dbReference type="EMBL" id="NMQW01000025">
    <property type="protein sequence ID" value="OXM84968.1"/>
    <property type="molecule type" value="Genomic_DNA"/>
</dbReference>
<dbReference type="GO" id="GO:0016987">
    <property type="term" value="F:sigma factor activity"/>
    <property type="evidence" value="ECO:0007669"/>
    <property type="project" value="UniProtKB-KW"/>
</dbReference>
<feature type="domain" description="RNA polymerase sigma-70 region 2" evidence="7">
    <location>
        <begin position="16"/>
        <end position="82"/>
    </location>
</feature>
<reference evidence="9 10" key="1">
    <citation type="submission" date="2017-07" db="EMBL/GenBank/DDBJ databases">
        <title>Genome sequencing and assembly of Paenibacillus rigui.</title>
        <authorList>
            <person name="Mayilraj S."/>
        </authorList>
    </citation>
    <scope>NUCLEOTIDE SEQUENCE [LARGE SCALE GENOMIC DNA]</scope>
    <source>
        <strain evidence="9 10">JCM 16352</strain>
    </source>
</reference>
<dbReference type="Gene3D" id="1.10.1740.10">
    <property type="match status" value="1"/>
</dbReference>
<dbReference type="GO" id="GO:0006352">
    <property type="term" value="P:DNA-templated transcription initiation"/>
    <property type="evidence" value="ECO:0007669"/>
    <property type="project" value="InterPro"/>
</dbReference>
<dbReference type="CDD" id="cd06171">
    <property type="entry name" value="Sigma70_r4"/>
    <property type="match status" value="1"/>
</dbReference>
<dbReference type="Pfam" id="PF08281">
    <property type="entry name" value="Sigma70_r4_2"/>
    <property type="match status" value="1"/>
</dbReference>
<dbReference type="GO" id="GO:0003677">
    <property type="term" value="F:DNA binding"/>
    <property type="evidence" value="ECO:0007669"/>
    <property type="project" value="UniProtKB-KW"/>
</dbReference>
<keyword evidence="4 6" id="KW-0238">DNA-binding</keyword>
<sequence length="173" mass="20214">MRSVLEGNKEHYAFIVKLYKDKVYALLRGMGASAADAQDLTQETFIKAYRKLASHDPDKSFPSWLYAIAANLFKDFYKRKRWPECELDLNQPAPVDGPEEQWLLTEQRSEIHRRLGQLPANYRMVLLLRYTNDLTYEEIAESLGIPVSKVQNDLYRAKKSLQRRMAAEKVNMR</sequence>
<dbReference type="InterPro" id="IPR036388">
    <property type="entry name" value="WH-like_DNA-bd_sf"/>
</dbReference>
<dbReference type="InterPro" id="IPR013324">
    <property type="entry name" value="RNA_pol_sigma_r3/r4-like"/>
</dbReference>
<dbReference type="Pfam" id="PF04542">
    <property type="entry name" value="Sigma70_r2"/>
    <property type="match status" value="1"/>
</dbReference>
<evidence type="ECO:0000256" key="1">
    <source>
        <dbReference type="ARBA" id="ARBA00010641"/>
    </source>
</evidence>
<protein>
    <recommendedName>
        <fullName evidence="6">RNA polymerase sigma factor</fullName>
    </recommendedName>
</protein>
<evidence type="ECO:0000313" key="10">
    <source>
        <dbReference type="Proteomes" id="UP000215509"/>
    </source>
</evidence>
<evidence type="ECO:0000256" key="5">
    <source>
        <dbReference type="ARBA" id="ARBA00023163"/>
    </source>
</evidence>
<dbReference type="NCBIfam" id="TIGR02937">
    <property type="entry name" value="sigma70-ECF"/>
    <property type="match status" value="1"/>
</dbReference>
<comment type="caution">
    <text evidence="9">The sequence shown here is derived from an EMBL/GenBank/DDBJ whole genome shotgun (WGS) entry which is preliminary data.</text>
</comment>
<dbReference type="InterPro" id="IPR000838">
    <property type="entry name" value="RNA_pol_sigma70_ECF_CS"/>
</dbReference>
<evidence type="ECO:0000256" key="2">
    <source>
        <dbReference type="ARBA" id="ARBA00023015"/>
    </source>
</evidence>
<dbReference type="InterPro" id="IPR007627">
    <property type="entry name" value="RNA_pol_sigma70_r2"/>
</dbReference>
<dbReference type="Gene3D" id="1.10.10.10">
    <property type="entry name" value="Winged helix-like DNA-binding domain superfamily/Winged helix DNA-binding domain"/>
    <property type="match status" value="1"/>
</dbReference>
<dbReference type="InterPro" id="IPR039425">
    <property type="entry name" value="RNA_pol_sigma-70-like"/>
</dbReference>
<keyword evidence="10" id="KW-1185">Reference proteome</keyword>
<dbReference type="GO" id="GO:0006950">
    <property type="term" value="P:response to stress"/>
    <property type="evidence" value="ECO:0007669"/>
    <property type="project" value="UniProtKB-ARBA"/>
</dbReference>
<evidence type="ECO:0000256" key="6">
    <source>
        <dbReference type="RuleBase" id="RU000716"/>
    </source>
</evidence>
<evidence type="ECO:0000259" key="8">
    <source>
        <dbReference type="Pfam" id="PF08281"/>
    </source>
</evidence>
<name>A0A229UNI7_9BACL</name>
<keyword evidence="2 6" id="KW-0805">Transcription regulation</keyword>